<gene>
    <name evidence="1" type="ORF">EPA93_08000</name>
</gene>
<sequence length="95" mass="10455">MEYRQSQLVGQASQKNCGQTATQLNSFHSYFIAHHLSYVAVARAAHVPCITVWSIDHGMAVSDAHASRVRLALLQLTGTPYLGPIPTFCLMQQGR</sequence>
<proteinExistence type="predicted"/>
<dbReference type="OrthoDB" id="9781769at2"/>
<accession>A0A4P6JLT4</accession>
<dbReference type="KEGG" id="kbs:EPA93_08000"/>
<evidence type="ECO:0000313" key="1">
    <source>
        <dbReference type="EMBL" id="QBD75952.1"/>
    </source>
</evidence>
<dbReference type="AlphaFoldDB" id="A0A4P6JLT4"/>
<dbReference type="RefSeq" id="WP_129886548.1">
    <property type="nucleotide sequence ID" value="NZ_CP035758.1"/>
</dbReference>
<protein>
    <submittedName>
        <fullName evidence="1">Uncharacterized protein</fullName>
    </submittedName>
</protein>
<reference evidence="1 2" key="1">
    <citation type="submission" date="2019-01" db="EMBL/GenBank/DDBJ databases">
        <title>Ktedonosporobacter rubrisoli SCAWS-G2.</title>
        <authorList>
            <person name="Huang Y."/>
            <person name="Yan B."/>
        </authorList>
    </citation>
    <scope>NUCLEOTIDE SEQUENCE [LARGE SCALE GENOMIC DNA]</scope>
    <source>
        <strain evidence="1 2">SCAWS-G2</strain>
    </source>
</reference>
<dbReference type="EMBL" id="CP035758">
    <property type="protein sequence ID" value="QBD75952.1"/>
    <property type="molecule type" value="Genomic_DNA"/>
</dbReference>
<organism evidence="1 2">
    <name type="scientific">Ktedonosporobacter rubrisoli</name>
    <dbReference type="NCBI Taxonomy" id="2509675"/>
    <lineage>
        <taxon>Bacteria</taxon>
        <taxon>Bacillati</taxon>
        <taxon>Chloroflexota</taxon>
        <taxon>Ktedonobacteria</taxon>
        <taxon>Ktedonobacterales</taxon>
        <taxon>Ktedonosporobacteraceae</taxon>
        <taxon>Ktedonosporobacter</taxon>
    </lineage>
</organism>
<keyword evidence="2" id="KW-1185">Reference proteome</keyword>
<name>A0A4P6JLT4_KTERU</name>
<dbReference type="Proteomes" id="UP000290365">
    <property type="component" value="Chromosome"/>
</dbReference>
<evidence type="ECO:0000313" key="2">
    <source>
        <dbReference type="Proteomes" id="UP000290365"/>
    </source>
</evidence>